<dbReference type="Proteomes" id="UP001603857">
    <property type="component" value="Unassembled WGS sequence"/>
</dbReference>
<comment type="pathway">
    <text evidence="3">Protein modification; protein glycosylation.</text>
</comment>
<evidence type="ECO:0000313" key="14">
    <source>
        <dbReference type="Proteomes" id="UP001603857"/>
    </source>
</evidence>
<evidence type="ECO:0000313" key="13">
    <source>
        <dbReference type="EMBL" id="KAL2347990.1"/>
    </source>
</evidence>
<evidence type="ECO:0000256" key="7">
    <source>
        <dbReference type="ARBA" id="ARBA00022692"/>
    </source>
</evidence>
<sequence length="177" mass="19690">MSERSTLTPKRHAMKVKINAKKANINAKEVKINAIKSPSVPKSPDSCRRSFILSVPDFRHRLFISNLTFAFLYFRHASGEVYVISKVLAQFISINRFILRTYPHDDASTGSWFIRLDVQHLDETKFCCSSWSPEFAAFEPKLADLCGAHSGALSGARPLLSCGALIGFIPNSVIGET</sequence>
<comment type="subcellular location">
    <subcellularLocation>
        <location evidence="2">Golgi apparatus membrane</location>
        <topology evidence="2">Single-pass type II membrane protein</topology>
    </subcellularLocation>
</comment>
<name>A0ABD1NLF7_9FABA</name>
<keyword evidence="7" id="KW-0812">Transmembrane</keyword>
<dbReference type="AlphaFoldDB" id="A0ABD1NLF7"/>
<evidence type="ECO:0000256" key="5">
    <source>
        <dbReference type="ARBA" id="ARBA00022676"/>
    </source>
</evidence>
<keyword evidence="5" id="KW-0328">Glycosyltransferase</keyword>
<comment type="similarity">
    <text evidence="4">Belongs to the glycosyltransferase 31 family.</text>
</comment>
<keyword evidence="11" id="KW-0472">Membrane</keyword>
<dbReference type="GO" id="GO:0000139">
    <property type="term" value="C:Golgi membrane"/>
    <property type="evidence" value="ECO:0007669"/>
    <property type="project" value="UniProtKB-SubCell"/>
</dbReference>
<evidence type="ECO:0000256" key="9">
    <source>
        <dbReference type="ARBA" id="ARBA00022989"/>
    </source>
</evidence>
<dbReference type="InterPro" id="IPR002659">
    <property type="entry name" value="Glyco_trans_31"/>
</dbReference>
<evidence type="ECO:0000256" key="12">
    <source>
        <dbReference type="ARBA" id="ARBA00023211"/>
    </source>
</evidence>
<evidence type="ECO:0000256" key="4">
    <source>
        <dbReference type="ARBA" id="ARBA00008661"/>
    </source>
</evidence>
<comment type="cofactor">
    <cofactor evidence="1">
        <name>Mn(2+)</name>
        <dbReference type="ChEBI" id="CHEBI:29035"/>
    </cofactor>
</comment>
<comment type="caution">
    <text evidence="13">The sequence shown here is derived from an EMBL/GenBank/DDBJ whole genome shotgun (WGS) entry which is preliminary data.</text>
</comment>
<keyword evidence="8" id="KW-0735">Signal-anchor</keyword>
<protein>
    <submittedName>
        <fullName evidence="13">Uncharacterized protein</fullName>
    </submittedName>
</protein>
<accession>A0ABD1NLF7</accession>
<keyword evidence="9" id="KW-1133">Transmembrane helix</keyword>
<evidence type="ECO:0000256" key="2">
    <source>
        <dbReference type="ARBA" id="ARBA00004323"/>
    </source>
</evidence>
<evidence type="ECO:0000256" key="10">
    <source>
        <dbReference type="ARBA" id="ARBA00023034"/>
    </source>
</evidence>
<dbReference type="EMBL" id="JBGMDY010000001">
    <property type="protein sequence ID" value="KAL2347990.1"/>
    <property type="molecule type" value="Genomic_DNA"/>
</dbReference>
<dbReference type="Pfam" id="PF01762">
    <property type="entry name" value="Galactosyl_T"/>
    <property type="match status" value="1"/>
</dbReference>
<gene>
    <name evidence="13" type="ORF">Fmac_001990</name>
</gene>
<evidence type="ECO:0000256" key="3">
    <source>
        <dbReference type="ARBA" id="ARBA00004922"/>
    </source>
</evidence>
<evidence type="ECO:0000256" key="11">
    <source>
        <dbReference type="ARBA" id="ARBA00023136"/>
    </source>
</evidence>
<dbReference type="GO" id="GO:0016757">
    <property type="term" value="F:glycosyltransferase activity"/>
    <property type="evidence" value="ECO:0007669"/>
    <property type="project" value="UniProtKB-KW"/>
</dbReference>
<reference evidence="13 14" key="1">
    <citation type="submission" date="2024-08" db="EMBL/GenBank/DDBJ databases">
        <title>Insights into the chromosomal genome structure of Flemingia macrophylla.</title>
        <authorList>
            <person name="Ding Y."/>
            <person name="Zhao Y."/>
            <person name="Bi W."/>
            <person name="Wu M."/>
            <person name="Zhao G."/>
            <person name="Gong Y."/>
            <person name="Li W."/>
            <person name="Zhang P."/>
        </authorList>
    </citation>
    <scope>NUCLEOTIDE SEQUENCE [LARGE SCALE GENOMIC DNA]</scope>
    <source>
        <strain evidence="13">DYQJB</strain>
        <tissue evidence="13">Leaf</tissue>
    </source>
</reference>
<evidence type="ECO:0000256" key="6">
    <source>
        <dbReference type="ARBA" id="ARBA00022679"/>
    </source>
</evidence>
<proteinExistence type="inferred from homology"/>
<evidence type="ECO:0000256" key="8">
    <source>
        <dbReference type="ARBA" id="ARBA00022968"/>
    </source>
</evidence>
<keyword evidence="12" id="KW-0464">Manganese</keyword>
<keyword evidence="10" id="KW-0333">Golgi apparatus</keyword>
<keyword evidence="6" id="KW-0808">Transferase</keyword>
<evidence type="ECO:0000256" key="1">
    <source>
        <dbReference type="ARBA" id="ARBA00001936"/>
    </source>
</evidence>
<keyword evidence="14" id="KW-1185">Reference proteome</keyword>
<organism evidence="13 14">
    <name type="scientific">Flemingia macrophylla</name>
    <dbReference type="NCBI Taxonomy" id="520843"/>
    <lineage>
        <taxon>Eukaryota</taxon>
        <taxon>Viridiplantae</taxon>
        <taxon>Streptophyta</taxon>
        <taxon>Embryophyta</taxon>
        <taxon>Tracheophyta</taxon>
        <taxon>Spermatophyta</taxon>
        <taxon>Magnoliopsida</taxon>
        <taxon>eudicotyledons</taxon>
        <taxon>Gunneridae</taxon>
        <taxon>Pentapetalae</taxon>
        <taxon>rosids</taxon>
        <taxon>fabids</taxon>
        <taxon>Fabales</taxon>
        <taxon>Fabaceae</taxon>
        <taxon>Papilionoideae</taxon>
        <taxon>50 kb inversion clade</taxon>
        <taxon>NPAAA clade</taxon>
        <taxon>indigoferoid/millettioid clade</taxon>
        <taxon>Phaseoleae</taxon>
        <taxon>Flemingia</taxon>
    </lineage>
</organism>